<evidence type="ECO:0000256" key="8">
    <source>
        <dbReference type="ARBA" id="ARBA00023065"/>
    </source>
</evidence>
<keyword evidence="9 12" id="KW-0472">Membrane</keyword>
<comment type="caution">
    <text evidence="14">The sequence shown here is derived from an EMBL/GenBank/DDBJ whole genome shotgun (WGS) entry which is preliminary data.</text>
</comment>
<dbReference type="GO" id="GO:0006879">
    <property type="term" value="P:intracellular iron ion homeostasis"/>
    <property type="evidence" value="ECO:0007669"/>
    <property type="project" value="TreeGrafter"/>
</dbReference>
<feature type="transmembrane region" description="Helical" evidence="12">
    <location>
        <begin position="176"/>
        <end position="197"/>
    </location>
</feature>
<dbReference type="SUPFAM" id="SSF52343">
    <property type="entry name" value="Ferredoxin reductase-like, C-terminal NADP-linked domain"/>
    <property type="match status" value="1"/>
</dbReference>
<evidence type="ECO:0000256" key="4">
    <source>
        <dbReference type="ARBA" id="ARBA00022692"/>
    </source>
</evidence>
<evidence type="ECO:0000256" key="11">
    <source>
        <dbReference type="SAM" id="MobiDB-lite"/>
    </source>
</evidence>
<evidence type="ECO:0000256" key="10">
    <source>
        <dbReference type="ARBA" id="ARBA00023180"/>
    </source>
</evidence>
<feature type="region of interest" description="Disordered" evidence="11">
    <location>
        <begin position="494"/>
        <end position="515"/>
    </location>
</feature>
<dbReference type="PROSITE" id="PS51384">
    <property type="entry name" value="FAD_FR"/>
    <property type="match status" value="1"/>
</dbReference>
<comment type="similarity">
    <text evidence="2">Belongs to the ferric reductase (FRE) family.</text>
</comment>
<keyword evidence="3" id="KW-0813">Transport</keyword>
<dbReference type="Pfam" id="PF08030">
    <property type="entry name" value="NAD_binding_6"/>
    <property type="match status" value="1"/>
</dbReference>
<dbReference type="SFLD" id="SFLDS00052">
    <property type="entry name" value="Ferric_Reductase_Domain"/>
    <property type="match status" value="1"/>
</dbReference>
<feature type="domain" description="FAD-binding FR-type" evidence="13">
    <location>
        <begin position="277"/>
        <end position="411"/>
    </location>
</feature>
<evidence type="ECO:0000256" key="7">
    <source>
        <dbReference type="ARBA" id="ARBA00023002"/>
    </source>
</evidence>
<dbReference type="InterPro" id="IPR013112">
    <property type="entry name" value="FAD-bd_8"/>
</dbReference>
<comment type="subcellular location">
    <subcellularLocation>
        <location evidence="1">Membrane</location>
        <topology evidence="1">Multi-pass membrane protein</topology>
    </subcellularLocation>
</comment>
<reference evidence="14" key="1">
    <citation type="submission" date="2023-02" db="EMBL/GenBank/DDBJ databases">
        <authorList>
            <person name="Palmer J.M."/>
        </authorList>
    </citation>
    <scope>NUCLEOTIDE SEQUENCE</scope>
    <source>
        <strain evidence="14">FW57</strain>
    </source>
</reference>
<evidence type="ECO:0000256" key="1">
    <source>
        <dbReference type="ARBA" id="ARBA00004141"/>
    </source>
</evidence>
<dbReference type="SFLD" id="SFLDG01168">
    <property type="entry name" value="Ferric_reductase_subgroup_(FRE"/>
    <property type="match status" value="1"/>
</dbReference>
<dbReference type="Pfam" id="PF01794">
    <property type="entry name" value="Ferric_reduct"/>
    <property type="match status" value="1"/>
</dbReference>
<dbReference type="InterPro" id="IPR039261">
    <property type="entry name" value="FNR_nucleotide-bd"/>
</dbReference>
<dbReference type="InterPro" id="IPR013121">
    <property type="entry name" value="Fe_red_NAD-bd_6"/>
</dbReference>
<dbReference type="PRINTS" id="PR00466">
    <property type="entry name" value="GP91PHOX"/>
</dbReference>
<proteinExistence type="inferred from homology"/>
<evidence type="ECO:0000256" key="12">
    <source>
        <dbReference type="SAM" id="Phobius"/>
    </source>
</evidence>
<dbReference type="GO" id="GO:0005886">
    <property type="term" value="C:plasma membrane"/>
    <property type="evidence" value="ECO:0007669"/>
    <property type="project" value="TreeGrafter"/>
</dbReference>
<keyword evidence="7" id="KW-0560">Oxidoreductase</keyword>
<dbReference type="InterPro" id="IPR017927">
    <property type="entry name" value="FAD-bd_FR_type"/>
</dbReference>
<name>A0AAD4F702_9PEZI</name>
<keyword evidence="15" id="KW-1185">Reference proteome</keyword>
<dbReference type="GO" id="GO:0015677">
    <property type="term" value="P:copper ion import"/>
    <property type="evidence" value="ECO:0007669"/>
    <property type="project" value="TreeGrafter"/>
</dbReference>
<protein>
    <recommendedName>
        <fullName evidence="13">FAD-binding FR-type domain-containing protein</fullName>
    </recommendedName>
</protein>
<keyword evidence="5" id="KW-0249">Electron transport</keyword>
<dbReference type="EMBL" id="JAHCVI010000001">
    <property type="protein sequence ID" value="KAG7293780.1"/>
    <property type="molecule type" value="Genomic_DNA"/>
</dbReference>
<dbReference type="PANTHER" id="PTHR32361:SF9">
    <property type="entry name" value="FERRIC REDUCTASE TRANSMEMBRANE COMPONENT 3-RELATED"/>
    <property type="match status" value="1"/>
</dbReference>
<evidence type="ECO:0000256" key="3">
    <source>
        <dbReference type="ARBA" id="ARBA00022448"/>
    </source>
</evidence>
<dbReference type="PANTHER" id="PTHR32361">
    <property type="entry name" value="FERRIC/CUPRIC REDUCTASE TRANSMEMBRANE COMPONENT"/>
    <property type="match status" value="1"/>
</dbReference>
<keyword evidence="10" id="KW-0325">Glycoprotein</keyword>
<dbReference type="Pfam" id="PF08022">
    <property type="entry name" value="FAD_binding_8"/>
    <property type="match status" value="1"/>
</dbReference>
<evidence type="ECO:0000313" key="14">
    <source>
        <dbReference type="EMBL" id="KAG7293780.1"/>
    </source>
</evidence>
<accession>A0AAD4F702</accession>
<feature type="transmembrane region" description="Helical" evidence="12">
    <location>
        <begin position="209"/>
        <end position="228"/>
    </location>
</feature>
<feature type="transmembrane region" description="Helical" evidence="12">
    <location>
        <begin position="26"/>
        <end position="47"/>
    </location>
</feature>
<dbReference type="GO" id="GO:0000293">
    <property type="term" value="F:ferric-chelate reductase activity"/>
    <property type="evidence" value="ECO:0007669"/>
    <property type="project" value="UniProtKB-ARBA"/>
</dbReference>
<feature type="transmembrane region" description="Helical" evidence="12">
    <location>
        <begin position="240"/>
        <end position="259"/>
    </location>
</feature>
<dbReference type="Proteomes" id="UP001197093">
    <property type="component" value="Unassembled WGS sequence"/>
</dbReference>
<dbReference type="Gene3D" id="3.40.50.80">
    <property type="entry name" value="Nucleotide-binding domain of ferredoxin-NADP reductase (FNR) module"/>
    <property type="match status" value="1"/>
</dbReference>
<evidence type="ECO:0000259" key="13">
    <source>
        <dbReference type="PROSITE" id="PS51384"/>
    </source>
</evidence>
<evidence type="ECO:0000256" key="6">
    <source>
        <dbReference type="ARBA" id="ARBA00022989"/>
    </source>
</evidence>
<evidence type="ECO:0000256" key="2">
    <source>
        <dbReference type="ARBA" id="ARBA00006278"/>
    </source>
</evidence>
<evidence type="ECO:0000313" key="15">
    <source>
        <dbReference type="Proteomes" id="UP001197093"/>
    </source>
</evidence>
<dbReference type="GO" id="GO:0006826">
    <property type="term" value="P:iron ion transport"/>
    <property type="evidence" value="ECO:0007669"/>
    <property type="project" value="TreeGrafter"/>
</dbReference>
<keyword evidence="8" id="KW-0406">Ion transport</keyword>
<keyword evidence="6 12" id="KW-1133">Transmembrane helix</keyword>
<dbReference type="InterPro" id="IPR000778">
    <property type="entry name" value="Cyt_b245_heavy_chain"/>
</dbReference>
<dbReference type="InterPro" id="IPR013130">
    <property type="entry name" value="Fe3_Rdtase_TM_dom"/>
</dbReference>
<organism evidence="14 15">
    <name type="scientific">Staphylotrichum longicolle</name>
    <dbReference type="NCBI Taxonomy" id="669026"/>
    <lineage>
        <taxon>Eukaryota</taxon>
        <taxon>Fungi</taxon>
        <taxon>Dikarya</taxon>
        <taxon>Ascomycota</taxon>
        <taxon>Pezizomycotina</taxon>
        <taxon>Sordariomycetes</taxon>
        <taxon>Sordariomycetidae</taxon>
        <taxon>Sordariales</taxon>
        <taxon>Chaetomiaceae</taxon>
        <taxon>Staphylotrichum</taxon>
    </lineage>
</organism>
<dbReference type="CDD" id="cd06186">
    <property type="entry name" value="NOX_Duox_like_FAD_NADP"/>
    <property type="match status" value="1"/>
</dbReference>
<sequence>MAWPNYHFIDLSQDEKQVRRQTLDKYALYAQLSALVPVAIILLYRLARRAADSEEHKGDYAAVPSSPVLKERRNSTAGSWSSRSRRARWWLGEDVVAAGMVLGQRDQWVVGLLWTAWLLLLCVLETGEDYLHLTKRIGIVAVSQWPLQYLLSLKSLNPVAYLLQSSHEQVNRWHRVLARVTTTLICLHAALYLNFFVERDRLDRLGDPVVLMGVIGFLALNLLVTTALRPIRRFSYRLFFITHLTLAIIIPFTIMIHAAPAKLFLFEALGVFFLDLISRKMDTVTGHATIGSIPGTNLIKISASIPHTKVNRFRGHPGSHIYLSIPAAARKSMSATSISHLLFEFLFNPFTVAAVDEETGDLTLVARHNGGPMTAALGRLANAAKPNASSNTNEDKIPLAIEGPYGAVGRFPQLCTDFDRILLVAGGVGATFTLPLYRSILAENPGARVEMVWAVRGAGDATWAVTGKEAQALLRDNNLRLFVTGNIVDPADLASSRRTASNQAEASGAADDGEAEVEMSAMYRDRRRGRYTSQHNRKRPDLKKIVDDLFKHGQEERVAVLVCGPREMARELREHLGPWVKKGRSVWYHKEGFGF</sequence>
<evidence type="ECO:0000256" key="5">
    <source>
        <dbReference type="ARBA" id="ARBA00022982"/>
    </source>
</evidence>
<dbReference type="InterPro" id="IPR051410">
    <property type="entry name" value="Ferric/Cupric_Reductase"/>
</dbReference>
<keyword evidence="4 12" id="KW-0812">Transmembrane</keyword>
<evidence type="ECO:0000256" key="9">
    <source>
        <dbReference type="ARBA" id="ARBA00023136"/>
    </source>
</evidence>
<gene>
    <name evidence="14" type="ORF">NEMBOFW57_003837</name>
</gene>
<dbReference type="AlphaFoldDB" id="A0AAD4F702"/>